<dbReference type="Proteomes" id="UP001596432">
    <property type="component" value="Unassembled WGS sequence"/>
</dbReference>
<dbReference type="AlphaFoldDB" id="A0ABD5XX45"/>
<comment type="subcellular location">
    <subcellularLocation>
        <location evidence="1">Cell membrane</location>
        <topology evidence="1">Multi-pass membrane protein</topology>
    </subcellularLocation>
</comment>
<feature type="transmembrane region" description="Helical" evidence="6">
    <location>
        <begin position="168"/>
        <end position="190"/>
    </location>
</feature>
<dbReference type="PANTHER" id="PTHR30213">
    <property type="entry name" value="INNER MEMBRANE PROTEIN YHJD"/>
    <property type="match status" value="1"/>
</dbReference>
<evidence type="ECO:0000256" key="3">
    <source>
        <dbReference type="ARBA" id="ARBA00022692"/>
    </source>
</evidence>
<keyword evidence="5 6" id="KW-0472">Membrane</keyword>
<dbReference type="PANTHER" id="PTHR30213:SF1">
    <property type="entry name" value="INNER MEMBRANE PROTEIN YHJD"/>
    <property type="match status" value="1"/>
</dbReference>
<dbReference type="RefSeq" id="WP_274325207.1">
    <property type="nucleotide sequence ID" value="NZ_CP118158.1"/>
</dbReference>
<evidence type="ECO:0000256" key="6">
    <source>
        <dbReference type="SAM" id="Phobius"/>
    </source>
</evidence>
<dbReference type="PIRSF" id="PIRSF035875">
    <property type="entry name" value="RNase_BN"/>
    <property type="match status" value="1"/>
</dbReference>
<dbReference type="EMBL" id="JBHTAS010000001">
    <property type="protein sequence ID" value="MFC7139623.1"/>
    <property type="molecule type" value="Genomic_DNA"/>
</dbReference>
<keyword evidence="2" id="KW-1003">Cell membrane</keyword>
<evidence type="ECO:0000256" key="4">
    <source>
        <dbReference type="ARBA" id="ARBA00022989"/>
    </source>
</evidence>
<evidence type="ECO:0000313" key="8">
    <source>
        <dbReference type="Proteomes" id="UP001596432"/>
    </source>
</evidence>
<feature type="transmembrane region" description="Helical" evidence="6">
    <location>
        <begin position="37"/>
        <end position="59"/>
    </location>
</feature>
<feature type="transmembrane region" description="Helical" evidence="6">
    <location>
        <begin position="202"/>
        <end position="220"/>
    </location>
</feature>
<keyword evidence="8" id="KW-1185">Reference proteome</keyword>
<sequence>MGEHDSRSRSLDRPVELARTVVRHALATDVPFMAGAIAYQAFISLLPLLFLLVVLAATVGGTDVTSRLLTITVGRLPADARDLVRTAVRTAVSNRGNSIVGVAVLGFGSVAVFNGFDKAFTDLYGVERGATLPDQLRDAGVVLGALAVSLVAIAIAWQRVLLPARVPLSGVVGFVLLTVGLAVVLFPMYYVFPEVSLGWREVVPGVALAAVGWAALQALFQFYVRFVLQSEAFGVVSGVLLLATWLYFSGFVLLLGGALNAVVGGYTAEGASDERLISF</sequence>
<evidence type="ECO:0000256" key="1">
    <source>
        <dbReference type="ARBA" id="ARBA00004651"/>
    </source>
</evidence>
<reference evidence="7 8" key="1">
    <citation type="journal article" date="2019" name="Int. J. Syst. Evol. Microbiol.">
        <title>The Global Catalogue of Microorganisms (GCM) 10K type strain sequencing project: providing services to taxonomists for standard genome sequencing and annotation.</title>
        <authorList>
            <consortium name="The Broad Institute Genomics Platform"/>
            <consortium name="The Broad Institute Genome Sequencing Center for Infectious Disease"/>
            <person name="Wu L."/>
            <person name="Ma J."/>
        </authorList>
    </citation>
    <scope>NUCLEOTIDE SEQUENCE [LARGE SCALE GENOMIC DNA]</scope>
    <source>
        <strain evidence="7 8">XZYJT29</strain>
    </source>
</reference>
<dbReference type="Pfam" id="PF03631">
    <property type="entry name" value="Virul_fac_BrkB"/>
    <property type="match status" value="1"/>
</dbReference>
<feature type="transmembrane region" description="Helical" evidence="6">
    <location>
        <begin position="232"/>
        <end position="255"/>
    </location>
</feature>
<protein>
    <submittedName>
        <fullName evidence="7">YihY/virulence factor BrkB family protein</fullName>
    </submittedName>
</protein>
<comment type="caution">
    <text evidence="7">The sequence shown here is derived from an EMBL/GenBank/DDBJ whole genome shotgun (WGS) entry which is preliminary data.</text>
</comment>
<dbReference type="GeneID" id="78819881"/>
<feature type="transmembrane region" description="Helical" evidence="6">
    <location>
        <begin position="99"/>
        <end position="116"/>
    </location>
</feature>
<evidence type="ECO:0000313" key="7">
    <source>
        <dbReference type="EMBL" id="MFC7139623.1"/>
    </source>
</evidence>
<name>A0ABD5XX45_9EURY</name>
<evidence type="ECO:0000256" key="5">
    <source>
        <dbReference type="ARBA" id="ARBA00023136"/>
    </source>
</evidence>
<proteinExistence type="predicted"/>
<gene>
    <name evidence="7" type="ORF">ACFQMA_07195</name>
</gene>
<feature type="transmembrane region" description="Helical" evidence="6">
    <location>
        <begin position="136"/>
        <end position="156"/>
    </location>
</feature>
<accession>A0ABD5XX45</accession>
<organism evidence="7 8">
    <name type="scientific">Halosimplex aquaticum</name>
    <dbReference type="NCBI Taxonomy" id="3026162"/>
    <lineage>
        <taxon>Archaea</taxon>
        <taxon>Methanobacteriati</taxon>
        <taxon>Methanobacteriota</taxon>
        <taxon>Stenosarchaea group</taxon>
        <taxon>Halobacteria</taxon>
        <taxon>Halobacteriales</taxon>
        <taxon>Haloarculaceae</taxon>
        <taxon>Halosimplex</taxon>
    </lineage>
</organism>
<dbReference type="InterPro" id="IPR017039">
    <property type="entry name" value="Virul_fac_BrkB"/>
</dbReference>
<keyword evidence="4 6" id="KW-1133">Transmembrane helix</keyword>
<keyword evidence="3 6" id="KW-0812">Transmembrane</keyword>
<evidence type="ECO:0000256" key="2">
    <source>
        <dbReference type="ARBA" id="ARBA00022475"/>
    </source>
</evidence>
<dbReference type="GO" id="GO:0005886">
    <property type="term" value="C:plasma membrane"/>
    <property type="evidence" value="ECO:0007669"/>
    <property type="project" value="UniProtKB-SubCell"/>
</dbReference>